<keyword evidence="2" id="KW-1185">Reference proteome</keyword>
<reference evidence="1 2" key="1">
    <citation type="submission" date="2014-04" db="EMBL/GenBank/DDBJ databases">
        <authorList>
            <consortium name="DOE Joint Genome Institute"/>
            <person name="Kuo A."/>
            <person name="Kohler A."/>
            <person name="Nagy L.G."/>
            <person name="Floudas D."/>
            <person name="Copeland A."/>
            <person name="Barry K.W."/>
            <person name="Cichocki N."/>
            <person name="Veneault-Fourrey C."/>
            <person name="LaButti K."/>
            <person name="Lindquist E.A."/>
            <person name="Lipzen A."/>
            <person name="Lundell T."/>
            <person name="Morin E."/>
            <person name="Murat C."/>
            <person name="Sun H."/>
            <person name="Tunlid A."/>
            <person name="Henrissat B."/>
            <person name="Grigoriev I.V."/>
            <person name="Hibbett D.S."/>
            <person name="Martin F."/>
            <person name="Nordberg H.P."/>
            <person name="Cantor M.N."/>
            <person name="Hua S.X."/>
        </authorList>
    </citation>
    <scope>NUCLEOTIDE SEQUENCE [LARGE SCALE GENOMIC DNA]</scope>
    <source>
        <strain evidence="1 2">LaAM-08-1</strain>
    </source>
</reference>
<proteinExistence type="predicted"/>
<evidence type="ECO:0000313" key="2">
    <source>
        <dbReference type="Proteomes" id="UP000054477"/>
    </source>
</evidence>
<accession>A0A0C9XJS9</accession>
<protein>
    <submittedName>
        <fullName evidence="1">Uncharacterized protein</fullName>
    </submittedName>
</protein>
<sequence>RGNRHIKEAGGDKDLAQKLRLFEWFYCQGTIYQNNSFSMMEHTSVTSTGWHGTNPPKW</sequence>
<feature type="non-terminal residue" evidence="1">
    <location>
        <position position="58"/>
    </location>
</feature>
<dbReference type="HOGENOM" id="CLU_2984520_0_0_1"/>
<reference evidence="2" key="2">
    <citation type="submission" date="2015-01" db="EMBL/GenBank/DDBJ databases">
        <title>Evolutionary Origins and Diversification of the Mycorrhizal Mutualists.</title>
        <authorList>
            <consortium name="DOE Joint Genome Institute"/>
            <consortium name="Mycorrhizal Genomics Consortium"/>
            <person name="Kohler A."/>
            <person name="Kuo A."/>
            <person name="Nagy L.G."/>
            <person name="Floudas D."/>
            <person name="Copeland A."/>
            <person name="Barry K.W."/>
            <person name="Cichocki N."/>
            <person name="Veneault-Fourrey C."/>
            <person name="LaButti K."/>
            <person name="Lindquist E.A."/>
            <person name="Lipzen A."/>
            <person name="Lundell T."/>
            <person name="Morin E."/>
            <person name="Murat C."/>
            <person name="Riley R."/>
            <person name="Ohm R."/>
            <person name="Sun H."/>
            <person name="Tunlid A."/>
            <person name="Henrissat B."/>
            <person name="Grigoriev I.V."/>
            <person name="Hibbett D.S."/>
            <person name="Martin F."/>
        </authorList>
    </citation>
    <scope>NUCLEOTIDE SEQUENCE [LARGE SCALE GENOMIC DNA]</scope>
    <source>
        <strain evidence="2">LaAM-08-1</strain>
    </source>
</reference>
<gene>
    <name evidence="1" type="ORF">K443DRAFT_37215</name>
</gene>
<dbReference type="EMBL" id="KN838721">
    <property type="protein sequence ID" value="KIJ96442.1"/>
    <property type="molecule type" value="Genomic_DNA"/>
</dbReference>
<evidence type="ECO:0000313" key="1">
    <source>
        <dbReference type="EMBL" id="KIJ96442.1"/>
    </source>
</evidence>
<dbReference type="Proteomes" id="UP000054477">
    <property type="component" value="Unassembled WGS sequence"/>
</dbReference>
<dbReference type="AlphaFoldDB" id="A0A0C9XJS9"/>
<organism evidence="1 2">
    <name type="scientific">Laccaria amethystina LaAM-08-1</name>
    <dbReference type="NCBI Taxonomy" id="1095629"/>
    <lineage>
        <taxon>Eukaryota</taxon>
        <taxon>Fungi</taxon>
        <taxon>Dikarya</taxon>
        <taxon>Basidiomycota</taxon>
        <taxon>Agaricomycotina</taxon>
        <taxon>Agaricomycetes</taxon>
        <taxon>Agaricomycetidae</taxon>
        <taxon>Agaricales</taxon>
        <taxon>Agaricineae</taxon>
        <taxon>Hydnangiaceae</taxon>
        <taxon>Laccaria</taxon>
    </lineage>
</organism>
<feature type="non-terminal residue" evidence="1">
    <location>
        <position position="1"/>
    </location>
</feature>
<name>A0A0C9XJS9_9AGAR</name>